<reference evidence="2" key="1">
    <citation type="submission" date="2015-10" db="EMBL/GenBank/DDBJ databases">
        <authorList>
            <person name="Lehtovirta-Morley L.E."/>
            <person name="Vieille C."/>
        </authorList>
    </citation>
    <scope>NUCLEOTIDE SEQUENCE [LARGE SCALE GENOMIC DNA]</scope>
</reference>
<evidence type="ECO:0000313" key="1">
    <source>
        <dbReference type="EMBL" id="CUR52215.1"/>
    </source>
</evidence>
<gene>
    <name evidence="1" type="ORF">NDEV_1450</name>
</gene>
<dbReference type="AlphaFoldDB" id="A0A128A4D3"/>
<dbReference type="KEGG" id="ndv:NDEV_1450"/>
<protein>
    <submittedName>
        <fullName evidence="1">Uncharacterized protein</fullName>
    </submittedName>
</protein>
<organism evidence="1 2">
    <name type="scientific">Nitrosotalea devaniterrae</name>
    <dbReference type="NCBI Taxonomy" id="1078905"/>
    <lineage>
        <taxon>Archaea</taxon>
        <taxon>Nitrososphaerota</taxon>
        <taxon>Nitrososphaeria</taxon>
        <taxon>Nitrosotaleales</taxon>
        <taxon>Nitrosotaleaceae</taxon>
        <taxon>Nitrosotalea</taxon>
    </lineage>
</organism>
<dbReference type="EMBL" id="LN890280">
    <property type="protein sequence ID" value="CUR52215.1"/>
    <property type="molecule type" value="Genomic_DNA"/>
</dbReference>
<keyword evidence="2" id="KW-1185">Reference proteome</keyword>
<dbReference type="Proteomes" id="UP000196239">
    <property type="component" value="Chromosome 1"/>
</dbReference>
<evidence type="ECO:0000313" key="2">
    <source>
        <dbReference type="Proteomes" id="UP000196239"/>
    </source>
</evidence>
<sequence length="83" mass="8383">MLQKTLLIILGASVGGTIAIAVGMLSASGWETPGTYTGTSDASHVPASTTNCYSFQTGCKNTNSSIPTSAMDSGAYLSGSYNP</sequence>
<proteinExistence type="predicted"/>
<accession>A0A128A4D3</accession>
<name>A0A128A4D3_9ARCH</name>